<reference evidence="2 3" key="1">
    <citation type="submission" date="2014-04" db="EMBL/GenBank/DDBJ databases">
        <authorList>
            <consortium name="DOE Joint Genome Institute"/>
            <person name="Kuo A."/>
            <person name="Girlanda M."/>
            <person name="Perotto S."/>
            <person name="Kohler A."/>
            <person name="Nagy L.G."/>
            <person name="Floudas D."/>
            <person name="Copeland A."/>
            <person name="Barry K.W."/>
            <person name="Cichocki N."/>
            <person name="Veneault-Fourrey C."/>
            <person name="LaButti K."/>
            <person name="Lindquist E.A."/>
            <person name="Lipzen A."/>
            <person name="Lundell T."/>
            <person name="Morin E."/>
            <person name="Murat C."/>
            <person name="Sun H."/>
            <person name="Tunlid A."/>
            <person name="Henrissat B."/>
            <person name="Grigoriev I.V."/>
            <person name="Hibbett D.S."/>
            <person name="Martin F."/>
            <person name="Nordberg H.P."/>
            <person name="Cantor M.N."/>
            <person name="Hua S.X."/>
        </authorList>
    </citation>
    <scope>NUCLEOTIDE SEQUENCE [LARGE SCALE GENOMIC DNA]</scope>
    <source>
        <strain evidence="2 3">MUT 4182</strain>
    </source>
</reference>
<gene>
    <name evidence="2" type="ORF">M407DRAFT_25560</name>
</gene>
<protein>
    <submittedName>
        <fullName evidence="2">Uncharacterized protein</fullName>
    </submittedName>
</protein>
<organism evidence="2 3">
    <name type="scientific">Tulasnella calospora MUT 4182</name>
    <dbReference type="NCBI Taxonomy" id="1051891"/>
    <lineage>
        <taxon>Eukaryota</taxon>
        <taxon>Fungi</taxon>
        <taxon>Dikarya</taxon>
        <taxon>Basidiomycota</taxon>
        <taxon>Agaricomycotina</taxon>
        <taxon>Agaricomycetes</taxon>
        <taxon>Cantharellales</taxon>
        <taxon>Tulasnellaceae</taxon>
        <taxon>Tulasnella</taxon>
    </lineage>
</organism>
<keyword evidence="3" id="KW-1185">Reference proteome</keyword>
<dbReference type="HOGENOM" id="CLU_2759659_0_0_1"/>
<feature type="region of interest" description="Disordered" evidence="1">
    <location>
        <begin position="1"/>
        <end position="25"/>
    </location>
</feature>
<evidence type="ECO:0000313" key="2">
    <source>
        <dbReference type="EMBL" id="KIO25127.1"/>
    </source>
</evidence>
<evidence type="ECO:0000313" key="3">
    <source>
        <dbReference type="Proteomes" id="UP000054248"/>
    </source>
</evidence>
<dbReference type="Proteomes" id="UP000054248">
    <property type="component" value="Unassembled WGS sequence"/>
</dbReference>
<dbReference type="AlphaFoldDB" id="A0A0C3LUN8"/>
<sequence>MEFALQTPSPSSRPEPMTSRTSSQVAFSMQRTRLFSTTELEPSRSRTFTPTISGSFIVRAGAAPQATLVT</sequence>
<name>A0A0C3LUN8_9AGAM</name>
<dbReference type="EMBL" id="KN823048">
    <property type="protein sequence ID" value="KIO25127.1"/>
    <property type="molecule type" value="Genomic_DNA"/>
</dbReference>
<evidence type="ECO:0000256" key="1">
    <source>
        <dbReference type="SAM" id="MobiDB-lite"/>
    </source>
</evidence>
<accession>A0A0C3LUN8</accession>
<proteinExistence type="predicted"/>
<reference evidence="3" key="2">
    <citation type="submission" date="2015-01" db="EMBL/GenBank/DDBJ databases">
        <title>Evolutionary Origins and Diversification of the Mycorrhizal Mutualists.</title>
        <authorList>
            <consortium name="DOE Joint Genome Institute"/>
            <consortium name="Mycorrhizal Genomics Consortium"/>
            <person name="Kohler A."/>
            <person name="Kuo A."/>
            <person name="Nagy L.G."/>
            <person name="Floudas D."/>
            <person name="Copeland A."/>
            <person name="Barry K.W."/>
            <person name="Cichocki N."/>
            <person name="Veneault-Fourrey C."/>
            <person name="LaButti K."/>
            <person name="Lindquist E.A."/>
            <person name="Lipzen A."/>
            <person name="Lundell T."/>
            <person name="Morin E."/>
            <person name="Murat C."/>
            <person name="Riley R."/>
            <person name="Ohm R."/>
            <person name="Sun H."/>
            <person name="Tunlid A."/>
            <person name="Henrissat B."/>
            <person name="Grigoriev I.V."/>
            <person name="Hibbett D.S."/>
            <person name="Martin F."/>
        </authorList>
    </citation>
    <scope>NUCLEOTIDE SEQUENCE [LARGE SCALE GENOMIC DNA]</scope>
    <source>
        <strain evidence="3">MUT 4182</strain>
    </source>
</reference>